<accession>A0A7W8JVI7</accession>
<organism evidence="3 4">
    <name type="scientific">Deinococcus humi</name>
    <dbReference type="NCBI Taxonomy" id="662880"/>
    <lineage>
        <taxon>Bacteria</taxon>
        <taxon>Thermotogati</taxon>
        <taxon>Deinococcota</taxon>
        <taxon>Deinococci</taxon>
        <taxon>Deinococcales</taxon>
        <taxon>Deinococcaceae</taxon>
        <taxon>Deinococcus</taxon>
    </lineage>
</organism>
<evidence type="ECO:0000256" key="2">
    <source>
        <dbReference type="SAM" id="MobiDB-lite"/>
    </source>
</evidence>
<feature type="coiled-coil region" evidence="1">
    <location>
        <begin position="14"/>
        <end position="48"/>
    </location>
</feature>
<evidence type="ECO:0000313" key="3">
    <source>
        <dbReference type="EMBL" id="MBB5364017.1"/>
    </source>
</evidence>
<keyword evidence="1" id="KW-0175">Coiled coil</keyword>
<dbReference type="AlphaFoldDB" id="A0A7W8JVI7"/>
<dbReference type="RefSeq" id="WP_184133798.1">
    <property type="nucleotide sequence ID" value="NZ_JACHFL010000008.1"/>
</dbReference>
<dbReference type="EMBL" id="JACHFL010000008">
    <property type="protein sequence ID" value="MBB5364017.1"/>
    <property type="molecule type" value="Genomic_DNA"/>
</dbReference>
<sequence>MPDLTARLEILYRFREAREASKEEKATLREAQDTLQAQAERIAALEELLDEGGQPRRRNQSGLLSEQRERETIPVPELAWDEA</sequence>
<reference evidence="3 4" key="1">
    <citation type="submission" date="2020-08" db="EMBL/GenBank/DDBJ databases">
        <title>Genomic Encyclopedia of Type Strains, Phase IV (KMG-IV): sequencing the most valuable type-strain genomes for metagenomic binning, comparative biology and taxonomic classification.</title>
        <authorList>
            <person name="Goeker M."/>
        </authorList>
    </citation>
    <scope>NUCLEOTIDE SEQUENCE [LARGE SCALE GENOMIC DNA]</scope>
    <source>
        <strain evidence="3 4">DSM 27939</strain>
    </source>
</reference>
<dbReference type="Proteomes" id="UP000552709">
    <property type="component" value="Unassembled WGS sequence"/>
</dbReference>
<name>A0A7W8JVI7_9DEIO</name>
<protein>
    <submittedName>
        <fullName evidence="3">Putative phage gp36 major capsid-like protein</fullName>
    </submittedName>
</protein>
<keyword evidence="4" id="KW-1185">Reference proteome</keyword>
<comment type="caution">
    <text evidence="3">The sequence shown here is derived from an EMBL/GenBank/DDBJ whole genome shotgun (WGS) entry which is preliminary data.</text>
</comment>
<gene>
    <name evidence="3" type="ORF">HNQ08_003124</name>
</gene>
<evidence type="ECO:0000313" key="4">
    <source>
        <dbReference type="Proteomes" id="UP000552709"/>
    </source>
</evidence>
<feature type="region of interest" description="Disordered" evidence="2">
    <location>
        <begin position="48"/>
        <end position="83"/>
    </location>
</feature>
<evidence type="ECO:0000256" key="1">
    <source>
        <dbReference type="SAM" id="Coils"/>
    </source>
</evidence>
<proteinExistence type="predicted"/>